<name>A0ABQ8UJR0_9EUKA</name>
<sequence>MDFHLGDPGEIPLDILEAGDEFKLPSPSLRPAGKGISALSHSTLPSQALGRAKLRASRNDVPDRPEADPSPLPPGDGGAPIKSPITPFKLRLRNISTKPPPTRSVPVTAPVGTTAPDPNEELKKAVMPPPPPNRKKNGFKLNLPMMKPPLPREPSAPPRTLQAPPRQQPPQPPSSSQPPPSSPPLPPQPANNLDEDLAVSQPAATQCDFPLGSDPQQVVPPVSGSSSEDIQKASIELDKKTVKMMSILSETNEMLQELKEQTRMLVERASSVHNDLVFLDRPQVADLLLATRAQYCAGQDNDESKKRKKI</sequence>
<reference evidence="2" key="1">
    <citation type="journal article" date="2022" name="bioRxiv">
        <title>Genomics of Preaxostyla Flagellates Illuminates Evolutionary Transitions and the Path Towards Mitochondrial Loss.</title>
        <authorList>
            <person name="Novak L.V.F."/>
            <person name="Treitli S.C."/>
            <person name="Pyrih J."/>
            <person name="Halakuc P."/>
            <person name="Pipaliya S.V."/>
            <person name="Vacek V."/>
            <person name="Brzon O."/>
            <person name="Soukal P."/>
            <person name="Eme L."/>
            <person name="Dacks J.B."/>
            <person name="Karnkowska A."/>
            <person name="Elias M."/>
            <person name="Hampl V."/>
        </authorList>
    </citation>
    <scope>NUCLEOTIDE SEQUENCE</scope>
    <source>
        <strain evidence="2">RCP-MX</strain>
    </source>
</reference>
<organism evidence="2 3">
    <name type="scientific">Paratrimastix pyriformis</name>
    <dbReference type="NCBI Taxonomy" id="342808"/>
    <lineage>
        <taxon>Eukaryota</taxon>
        <taxon>Metamonada</taxon>
        <taxon>Preaxostyla</taxon>
        <taxon>Paratrimastigidae</taxon>
        <taxon>Paratrimastix</taxon>
    </lineage>
</organism>
<dbReference type="Proteomes" id="UP001141327">
    <property type="component" value="Unassembled WGS sequence"/>
</dbReference>
<comment type="caution">
    <text evidence="2">The sequence shown here is derived from an EMBL/GenBank/DDBJ whole genome shotgun (WGS) entry which is preliminary data.</text>
</comment>
<feature type="compositionally biased region" description="Low complexity" evidence="1">
    <location>
        <begin position="212"/>
        <end position="227"/>
    </location>
</feature>
<feature type="compositionally biased region" description="Pro residues" evidence="1">
    <location>
        <begin position="166"/>
        <end position="189"/>
    </location>
</feature>
<gene>
    <name evidence="2" type="ORF">PAPYR_4512</name>
</gene>
<accession>A0ABQ8UJR0</accession>
<feature type="compositionally biased region" description="Basic and acidic residues" evidence="1">
    <location>
        <begin position="57"/>
        <end position="67"/>
    </location>
</feature>
<feature type="compositionally biased region" description="Pro residues" evidence="1">
    <location>
        <begin position="146"/>
        <end position="157"/>
    </location>
</feature>
<evidence type="ECO:0000313" key="3">
    <source>
        <dbReference type="Proteomes" id="UP001141327"/>
    </source>
</evidence>
<proteinExistence type="predicted"/>
<feature type="region of interest" description="Disordered" evidence="1">
    <location>
        <begin position="26"/>
        <end position="232"/>
    </location>
</feature>
<evidence type="ECO:0000256" key="1">
    <source>
        <dbReference type="SAM" id="MobiDB-lite"/>
    </source>
</evidence>
<protein>
    <submittedName>
        <fullName evidence="2">Uncharacterized protein</fullName>
    </submittedName>
</protein>
<dbReference type="EMBL" id="JAPMOS010000019">
    <property type="protein sequence ID" value="KAJ4459464.1"/>
    <property type="molecule type" value="Genomic_DNA"/>
</dbReference>
<keyword evidence="3" id="KW-1185">Reference proteome</keyword>
<evidence type="ECO:0000313" key="2">
    <source>
        <dbReference type="EMBL" id="KAJ4459464.1"/>
    </source>
</evidence>